<evidence type="ECO:0000256" key="3">
    <source>
        <dbReference type="ARBA" id="ARBA00022692"/>
    </source>
</evidence>
<evidence type="ECO:0000256" key="1">
    <source>
        <dbReference type="ARBA" id="ARBA00004141"/>
    </source>
</evidence>
<feature type="transmembrane region" description="Helical" evidence="6">
    <location>
        <begin position="46"/>
        <end position="68"/>
    </location>
</feature>
<sequence length="220" mass="25100">MEIMLNPSIWIGLLALVVLEIVLGIDNLVFIAILTENLPIKQRDKARLIGLSLALIIRIFLIFFIYWLMTLNNYLWKSENFDFSIRNVILLIGGVFLTFKAIIELYRRAKDRGKTISSSKTYSNFWVIITQIVFLDIVFSLDAIITAVGIINNLFLIIIAVIISNIIMFFASKPLVSYLNLYPNIAIICLSFLLIIGLSLIAESFNFSVPKSYLYSIMVF</sequence>
<keyword evidence="5 6" id="KW-0472">Membrane</keyword>
<dbReference type="GO" id="GO:0016020">
    <property type="term" value="C:membrane"/>
    <property type="evidence" value="ECO:0007669"/>
    <property type="project" value="UniProtKB-SubCell"/>
</dbReference>
<name>A0A2P5SYS0_9GAMM</name>
<feature type="transmembrane region" description="Helical" evidence="6">
    <location>
        <begin position="12"/>
        <end position="34"/>
    </location>
</feature>
<dbReference type="Pfam" id="PF03741">
    <property type="entry name" value="TerC"/>
    <property type="match status" value="1"/>
</dbReference>
<dbReference type="PANTHER" id="PTHR30238:SF4">
    <property type="entry name" value="SLL1022 PROTEIN"/>
    <property type="match status" value="1"/>
</dbReference>
<feature type="transmembrane region" description="Helical" evidence="6">
    <location>
        <begin position="184"/>
        <end position="202"/>
    </location>
</feature>
<evidence type="ECO:0000256" key="4">
    <source>
        <dbReference type="ARBA" id="ARBA00022989"/>
    </source>
</evidence>
<accession>A0A2P5SYS0</accession>
<evidence type="ECO:0000313" key="8">
    <source>
        <dbReference type="Proteomes" id="UP000296034"/>
    </source>
</evidence>
<feature type="transmembrane region" description="Helical" evidence="6">
    <location>
        <begin position="154"/>
        <end position="172"/>
    </location>
</feature>
<evidence type="ECO:0008006" key="9">
    <source>
        <dbReference type="Google" id="ProtNLM"/>
    </source>
</evidence>
<evidence type="ECO:0000256" key="6">
    <source>
        <dbReference type="SAM" id="Phobius"/>
    </source>
</evidence>
<organism evidence="7 8">
    <name type="scientific">Candidatus Pantoea edessiphila</name>
    <dbReference type="NCBI Taxonomy" id="2044610"/>
    <lineage>
        <taxon>Bacteria</taxon>
        <taxon>Pseudomonadati</taxon>
        <taxon>Pseudomonadota</taxon>
        <taxon>Gammaproteobacteria</taxon>
        <taxon>Enterobacterales</taxon>
        <taxon>Erwiniaceae</taxon>
        <taxon>Pantoea</taxon>
    </lineage>
</organism>
<dbReference type="Proteomes" id="UP000296034">
    <property type="component" value="Unassembled WGS sequence"/>
</dbReference>
<evidence type="ECO:0000256" key="2">
    <source>
        <dbReference type="ARBA" id="ARBA00007511"/>
    </source>
</evidence>
<reference evidence="7 8" key="1">
    <citation type="journal article" date="2018" name="Genome Biol. Evol.">
        <title>Cladogenesis and Genomic Streamlining in Extracellular Endosymbionts of Tropical Stink Bugs.</title>
        <authorList>
            <person name="Otero-Bravo A."/>
            <person name="Goffredi S."/>
            <person name="Sabree Z.L."/>
        </authorList>
    </citation>
    <scope>NUCLEOTIDE SEQUENCE [LARGE SCALE GENOMIC DNA]</scope>
    <source>
        <strain evidence="7 8">SoET</strain>
    </source>
</reference>
<comment type="caution">
    <text evidence="7">The sequence shown here is derived from an EMBL/GenBank/DDBJ whole genome shotgun (WGS) entry which is preliminary data.</text>
</comment>
<evidence type="ECO:0000313" key="7">
    <source>
        <dbReference type="EMBL" id="PPI87440.1"/>
    </source>
</evidence>
<dbReference type="EMBL" id="PDKS01000001">
    <property type="protein sequence ID" value="PPI87440.1"/>
    <property type="molecule type" value="Genomic_DNA"/>
</dbReference>
<proteinExistence type="inferred from homology"/>
<keyword evidence="4 6" id="KW-1133">Transmembrane helix</keyword>
<dbReference type="InterPro" id="IPR005496">
    <property type="entry name" value="Integral_membrane_TerC"/>
</dbReference>
<comment type="similarity">
    <text evidence="2">Belongs to the TerC family.</text>
</comment>
<gene>
    <name evidence="7" type="ORF">CRV11_00700</name>
</gene>
<comment type="subcellular location">
    <subcellularLocation>
        <location evidence="1">Membrane</location>
        <topology evidence="1">Multi-pass membrane protein</topology>
    </subcellularLocation>
</comment>
<protein>
    <recommendedName>
        <fullName evidence="9">TerC family protein</fullName>
    </recommendedName>
</protein>
<evidence type="ECO:0000256" key="5">
    <source>
        <dbReference type="ARBA" id="ARBA00023136"/>
    </source>
</evidence>
<dbReference type="PANTHER" id="PTHR30238">
    <property type="entry name" value="MEMBRANE BOUND PREDICTED REDOX MODULATOR"/>
    <property type="match status" value="1"/>
</dbReference>
<feature type="transmembrane region" description="Helical" evidence="6">
    <location>
        <begin position="88"/>
        <end position="106"/>
    </location>
</feature>
<dbReference type="AlphaFoldDB" id="A0A2P5SYS0"/>
<keyword evidence="3 6" id="KW-0812">Transmembrane</keyword>
<feature type="transmembrane region" description="Helical" evidence="6">
    <location>
        <begin position="126"/>
        <end position="148"/>
    </location>
</feature>